<dbReference type="EMBL" id="JAWDJW010009204">
    <property type="protein sequence ID" value="KAK3059669.1"/>
    <property type="molecule type" value="Genomic_DNA"/>
</dbReference>
<evidence type="ECO:0000313" key="2">
    <source>
        <dbReference type="Proteomes" id="UP001186974"/>
    </source>
</evidence>
<proteinExistence type="predicted"/>
<feature type="non-terminal residue" evidence="1">
    <location>
        <position position="1"/>
    </location>
</feature>
<accession>A0ACC3CZJ7</accession>
<dbReference type="Proteomes" id="UP001186974">
    <property type="component" value="Unassembled WGS sequence"/>
</dbReference>
<protein>
    <submittedName>
        <fullName evidence="1">Uncharacterized protein</fullName>
    </submittedName>
</protein>
<reference evidence="1" key="1">
    <citation type="submission" date="2024-09" db="EMBL/GenBank/DDBJ databases">
        <title>Black Yeasts Isolated from many extreme environments.</title>
        <authorList>
            <person name="Coleine C."/>
            <person name="Stajich J.E."/>
            <person name="Selbmann L."/>
        </authorList>
    </citation>
    <scope>NUCLEOTIDE SEQUENCE</scope>
    <source>
        <strain evidence="1">CCFEE 5737</strain>
    </source>
</reference>
<name>A0ACC3CZJ7_9PEZI</name>
<sequence length="216" mass="24803">TVLLPLLIALTLYLLTTFLLLPLYRRHHHSRARYSQYLPLPVPASLQSSLPSSSSLSNLRHYLQDTLSSFFLPPRLRRQQGLGRGRGRSRGSGYSSRRRGGERRVVDGSRGDEESEAEDAQWEDLEDLAGTDADAAADDDDDETTRSQHREALEQQRRRSQGLDSLERDERRLSRELEEGFRDESEDEEDEDGGSGEEDEDEDEDMKRRRSISRVR</sequence>
<comment type="caution">
    <text evidence="1">The sequence shown here is derived from an EMBL/GenBank/DDBJ whole genome shotgun (WGS) entry which is preliminary data.</text>
</comment>
<keyword evidence="2" id="KW-1185">Reference proteome</keyword>
<organism evidence="1 2">
    <name type="scientific">Coniosporium uncinatum</name>
    <dbReference type="NCBI Taxonomy" id="93489"/>
    <lineage>
        <taxon>Eukaryota</taxon>
        <taxon>Fungi</taxon>
        <taxon>Dikarya</taxon>
        <taxon>Ascomycota</taxon>
        <taxon>Pezizomycotina</taxon>
        <taxon>Dothideomycetes</taxon>
        <taxon>Dothideomycetes incertae sedis</taxon>
        <taxon>Coniosporium</taxon>
    </lineage>
</organism>
<evidence type="ECO:0000313" key="1">
    <source>
        <dbReference type="EMBL" id="KAK3059669.1"/>
    </source>
</evidence>
<gene>
    <name evidence="1" type="ORF">LTS18_010308</name>
</gene>